<dbReference type="SUPFAM" id="SSF53254">
    <property type="entry name" value="Phosphoglycerate mutase-like"/>
    <property type="match status" value="1"/>
</dbReference>
<reference evidence="1 2" key="1">
    <citation type="journal article" date="2011" name="BMC Genomics">
        <title>Insight into cross-talk between intra-amoebal pathogens.</title>
        <authorList>
            <person name="Gimenez G."/>
            <person name="Bertelli C."/>
            <person name="Moliner C."/>
            <person name="Robert C."/>
            <person name="Raoult D."/>
            <person name="Fournier P.E."/>
            <person name="Greub G."/>
        </authorList>
    </citation>
    <scope>NUCLEOTIDE SEQUENCE [LARGE SCALE GENOMIC DNA]</scope>
    <source>
        <strain evidence="1 2">LLAP12</strain>
    </source>
</reference>
<accession>G9ELT9</accession>
<dbReference type="Proteomes" id="UP000002770">
    <property type="component" value="Unassembled WGS sequence"/>
</dbReference>
<organism evidence="1 2">
    <name type="scientific">Legionella drancourtii LLAP12</name>
    <dbReference type="NCBI Taxonomy" id="658187"/>
    <lineage>
        <taxon>Bacteria</taxon>
        <taxon>Pseudomonadati</taxon>
        <taxon>Pseudomonadota</taxon>
        <taxon>Gammaproteobacteria</taxon>
        <taxon>Legionellales</taxon>
        <taxon>Legionellaceae</taxon>
        <taxon>Legionella</taxon>
    </lineage>
</organism>
<dbReference type="GO" id="GO:0005737">
    <property type="term" value="C:cytoplasm"/>
    <property type="evidence" value="ECO:0007669"/>
    <property type="project" value="TreeGrafter"/>
</dbReference>
<dbReference type="RefSeq" id="WP_006870136.1">
    <property type="nucleotide sequence ID" value="NZ_JH413809.1"/>
</dbReference>
<evidence type="ECO:0008006" key="3">
    <source>
        <dbReference type="Google" id="ProtNLM"/>
    </source>
</evidence>
<name>G9ELT9_9GAMM</name>
<evidence type="ECO:0000313" key="2">
    <source>
        <dbReference type="Proteomes" id="UP000002770"/>
    </source>
</evidence>
<dbReference type="AlphaFoldDB" id="G9ELT9"/>
<proteinExistence type="predicted"/>
<protein>
    <recommendedName>
        <fullName evidence="3">Phosphoglycerate mutase</fullName>
    </recommendedName>
</protein>
<dbReference type="HOGENOM" id="CLU_653447_0_0_6"/>
<dbReference type="STRING" id="658187.LDG_6199"/>
<sequence length="420" mass="47339">MSSNDPVVRVGRDPLRKLSPDGRILGVIRLKQQQGVVEDSPGLERGIAAGVLYALKDKDPLNPDCKKMKEIYDINLSYADVLCRQSADASETHQRLDPALDGDLIHRILIHIHLLDKESTYQATQTIPRSMNFFATKGHMLTQALKNIGIRVNTHSGNIFYTSNFEPMPLDFELVFVRHGETFGNAGLITQDGSLDDNALRLNKKNHENRVFQGNVDTSINQLTEFGKQQAIDAAIKLENELLHQGWIPDIIFHSPLERARATGLPFVKRNGFEEKYHALESITEMSFGSLENRRVCDIPSDHQAHSFYKKQHALIKCPGEDVYGTWRDAENFCQVLLRAKHTLQALNEQFKDKKVLMFSHSMFGAACCIMMGKGNLIEQGTYLAFDGKQSNGKSYTMPNATPFLLNVNLEHLLDKPHVN</sequence>
<gene>
    <name evidence="1" type="ORF">LDG_6199</name>
</gene>
<dbReference type="Pfam" id="PF00300">
    <property type="entry name" value="His_Phos_1"/>
    <property type="match status" value="1"/>
</dbReference>
<dbReference type="InterPro" id="IPR050275">
    <property type="entry name" value="PGM_Phosphatase"/>
</dbReference>
<dbReference type="EMBL" id="JH413809">
    <property type="protein sequence ID" value="EHL31747.1"/>
    <property type="molecule type" value="Genomic_DNA"/>
</dbReference>
<dbReference type="Gene3D" id="3.40.50.1240">
    <property type="entry name" value="Phosphoglycerate mutase-like"/>
    <property type="match status" value="1"/>
</dbReference>
<dbReference type="OrthoDB" id="9781415at2"/>
<dbReference type="GO" id="GO:0016791">
    <property type="term" value="F:phosphatase activity"/>
    <property type="evidence" value="ECO:0007669"/>
    <property type="project" value="TreeGrafter"/>
</dbReference>
<dbReference type="CDD" id="cd07067">
    <property type="entry name" value="HP_PGM_like"/>
    <property type="match status" value="1"/>
</dbReference>
<dbReference type="PANTHER" id="PTHR48100:SF1">
    <property type="entry name" value="HISTIDINE PHOSPHATASE FAMILY PROTEIN-RELATED"/>
    <property type="match status" value="1"/>
</dbReference>
<dbReference type="InterPro" id="IPR013328">
    <property type="entry name" value="6PGD_dom2"/>
</dbReference>
<dbReference type="InterPro" id="IPR013078">
    <property type="entry name" value="His_Pase_superF_clade-1"/>
</dbReference>
<dbReference type="PANTHER" id="PTHR48100">
    <property type="entry name" value="BROAD-SPECIFICITY PHOSPHATASE YOR283W-RELATED"/>
    <property type="match status" value="1"/>
</dbReference>
<dbReference type="InParanoid" id="G9ELT9"/>
<dbReference type="Gene3D" id="1.10.1040.10">
    <property type="entry name" value="N-(1-d-carboxylethyl)-l-norvaline Dehydrogenase, domain 2"/>
    <property type="match status" value="1"/>
</dbReference>
<keyword evidence="2" id="KW-1185">Reference proteome</keyword>
<dbReference type="InterPro" id="IPR029033">
    <property type="entry name" value="His_PPase_superfam"/>
</dbReference>
<dbReference type="eggNOG" id="COG0246">
    <property type="taxonomic scope" value="Bacteria"/>
</dbReference>
<evidence type="ECO:0000313" key="1">
    <source>
        <dbReference type="EMBL" id="EHL31747.1"/>
    </source>
</evidence>